<evidence type="ECO:0000313" key="2">
    <source>
        <dbReference type="EMBL" id="HGB30490.1"/>
    </source>
</evidence>
<sequence length="940" mass="105268">MKRIIIIILFLSQNLLGQFAGGSGTQNDPYLISTAQQFNQIRNQGSNTTVYYKLINDINLDDLGVGSGGNWTPINISARVSLDGNGHVIRNMKMYYEVTSGNYIGLFSGATTIRVFNLSCKNFEIVDSTLNNNMTNSYIGFIAGRFGTSFSDFRNLLYRVIVDSSKIILKENYINMQNGVGGIIGYIGTTTLDSVKECAIRNTLIWTAGDGTSGAGFSTGAICGTIVEGVIQKCFAENVHIKGRRYLTSSGNLGAFLGYIGYSASSSGNVIIEDCFFKGKITLTTNSGGATVGFVTGVGYSGGSPNLIIRRCYSTTQFEGPAGGFTKLGWSGVSQNIFYSYFNYEICGTQKSASVLVNSDSAIAKLTAEMKTQSTYTTWDFDNTWAIDPSINEGYPYLRWAPLTKYDTLKFLSPYQNSLFVQGDTVKIKWYSSRDSVTLFVSFLQDSINVYNNTTYLLPLPDSAHKFNFTIIGKPITKNNVVPIPDTLFLSYLPNRYVEIDSLYINIYVLNPVNSGNFQKDLNAVLSSMIVDTVIHAKILSVGLDTLDVIFVTPDSILYRVGYYKVQDTTQIPNITYVEIPLRMFRKGIDACGMVRVGEKMAVVATTPIPEGGSSITGFSGTLGKSGKSSGVYSGAFTYLDIEKVLNYRFERIKVDIKKGKTLPSPCGSYFCCNYVGGLFSGIMYIDLTCGWYSSPQGWTSKDGKMVAWGYNFTGKKIELPIWIQPYHNKIVFEEEYHSDFVLQRSWYTFKYKVITVYGSTTFDWSWFDPGRSFSQSQVFSDYNYHPTSVLVKNPFIFFVNENNELVTQIILPHKTYEIKTFLPELSERGFQPPYDIEFEIIEGKPVLSISDSRDNALVMLLDDLFKLSTEEIEKLVNPVFMTKKISVNIINKQYLSQDVINYLSEKIQNCEFIYNSKRNYFRGIHPKIWKYGNPQGEKN</sequence>
<organism evidence="2">
    <name type="scientific">Dictyoglomus turgidum</name>
    <dbReference type="NCBI Taxonomy" id="513050"/>
    <lineage>
        <taxon>Bacteria</taxon>
        <taxon>Pseudomonadati</taxon>
        <taxon>Dictyoglomota</taxon>
        <taxon>Dictyoglomia</taxon>
        <taxon>Dictyoglomales</taxon>
        <taxon>Dictyoglomaceae</taxon>
        <taxon>Dictyoglomus</taxon>
    </lineage>
</organism>
<feature type="signal peptide" evidence="1">
    <location>
        <begin position="1"/>
        <end position="20"/>
    </location>
</feature>
<dbReference type="Gene3D" id="2.160.20.110">
    <property type="match status" value="1"/>
</dbReference>
<reference evidence="2" key="1">
    <citation type="journal article" date="2020" name="mSystems">
        <title>Genome- and Community-Level Interaction Insights into Carbon Utilization and Element Cycling Functions of Hydrothermarchaeota in Hydrothermal Sediment.</title>
        <authorList>
            <person name="Zhou Z."/>
            <person name="Liu Y."/>
            <person name="Xu W."/>
            <person name="Pan J."/>
            <person name="Luo Z.H."/>
            <person name="Li M."/>
        </authorList>
    </citation>
    <scope>NUCLEOTIDE SEQUENCE [LARGE SCALE GENOMIC DNA]</scope>
    <source>
        <strain evidence="2">SpSt-751</strain>
    </source>
</reference>
<dbReference type="AlphaFoldDB" id="A0A7C3WQK4"/>
<comment type="caution">
    <text evidence="2">The sequence shown here is derived from an EMBL/GenBank/DDBJ whole genome shotgun (WGS) entry which is preliminary data.</text>
</comment>
<feature type="chain" id="PRO_5028203729" description="GLUG domain protein" evidence="1">
    <location>
        <begin position="21"/>
        <end position="940"/>
    </location>
</feature>
<proteinExistence type="predicted"/>
<accession>A0A7C3WQK4</accession>
<gene>
    <name evidence="2" type="ORF">ENV35_01275</name>
</gene>
<keyword evidence="1" id="KW-0732">Signal</keyword>
<evidence type="ECO:0000256" key="1">
    <source>
        <dbReference type="SAM" id="SignalP"/>
    </source>
</evidence>
<dbReference type="EMBL" id="DTGA01000036">
    <property type="protein sequence ID" value="HGB30490.1"/>
    <property type="molecule type" value="Genomic_DNA"/>
</dbReference>
<evidence type="ECO:0008006" key="3">
    <source>
        <dbReference type="Google" id="ProtNLM"/>
    </source>
</evidence>
<protein>
    <recommendedName>
        <fullName evidence="3">GLUG domain protein</fullName>
    </recommendedName>
</protein>
<name>A0A7C3WQK4_9BACT</name>